<keyword evidence="1" id="KW-1133">Transmembrane helix</keyword>
<accession>A0ABW0QP28</accession>
<evidence type="ECO:0000313" key="3">
    <source>
        <dbReference type="Proteomes" id="UP001596114"/>
    </source>
</evidence>
<feature type="transmembrane region" description="Helical" evidence="1">
    <location>
        <begin position="152"/>
        <end position="174"/>
    </location>
</feature>
<protein>
    <recommendedName>
        <fullName evidence="4">Serine/threonine protein kinase</fullName>
    </recommendedName>
</protein>
<comment type="caution">
    <text evidence="2">The sequence shown here is derived from an EMBL/GenBank/DDBJ whole genome shotgun (WGS) entry which is preliminary data.</text>
</comment>
<keyword evidence="3" id="KW-1185">Reference proteome</keyword>
<feature type="transmembrane region" description="Helical" evidence="1">
    <location>
        <begin position="124"/>
        <end position="146"/>
    </location>
</feature>
<proteinExistence type="predicted"/>
<feature type="transmembrane region" description="Helical" evidence="1">
    <location>
        <begin position="67"/>
        <end position="88"/>
    </location>
</feature>
<keyword evidence="1" id="KW-0812">Transmembrane</keyword>
<dbReference type="Proteomes" id="UP001596114">
    <property type="component" value="Unassembled WGS sequence"/>
</dbReference>
<name>A0ABW0QP28_9GAMM</name>
<reference evidence="3" key="1">
    <citation type="journal article" date="2019" name="Int. J. Syst. Evol. Microbiol.">
        <title>The Global Catalogue of Microorganisms (GCM) 10K type strain sequencing project: providing services to taxonomists for standard genome sequencing and annotation.</title>
        <authorList>
            <consortium name="The Broad Institute Genomics Platform"/>
            <consortium name="The Broad Institute Genome Sequencing Center for Infectious Disease"/>
            <person name="Wu L."/>
            <person name="Ma J."/>
        </authorList>
    </citation>
    <scope>NUCLEOTIDE SEQUENCE [LARGE SCALE GENOMIC DNA]</scope>
    <source>
        <strain evidence="3">CGMCC 1.16619</strain>
    </source>
</reference>
<organism evidence="2 3">
    <name type="scientific">Rhodanobacter ginsengisoli</name>
    <dbReference type="NCBI Taxonomy" id="418646"/>
    <lineage>
        <taxon>Bacteria</taxon>
        <taxon>Pseudomonadati</taxon>
        <taxon>Pseudomonadota</taxon>
        <taxon>Gammaproteobacteria</taxon>
        <taxon>Lysobacterales</taxon>
        <taxon>Rhodanobacteraceae</taxon>
        <taxon>Rhodanobacter</taxon>
    </lineage>
</organism>
<dbReference type="EMBL" id="JBHSNF010000002">
    <property type="protein sequence ID" value="MFC5526543.1"/>
    <property type="molecule type" value="Genomic_DNA"/>
</dbReference>
<evidence type="ECO:0008006" key="4">
    <source>
        <dbReference type="Google" id="ProtNLM"/>
    </source>
</evidence>
<evidence type="ECO:0000256" key="1">
    <source>
        <dbReference type="SAM" id="Phobius"/>
    </source>
</evidence>
<evidence type="ECO:0000313" key="2">
    <source>
        <dbReference type="EMBL" id="MFC5526543.1"/>
    </source>
</evidence>
<gene>
    <name evidence="2" type="ORF">ACFPPA_12440</name>
</gene>
<sequence>MKLAWQALDRRLDKQYALNLQLFRDGRMDKLRRGLRPLVWGQAIQMLLGLLLVGVAVAFWATHWHVMHLLICGLLVLLYGVLLTAFAARNLYLIHRIDHAAPVLQIQRQLADLRAWRVRVEAPVNAILGCFVWIPVVWMNLAWYGIDLWSRTFFYWSISSSLVGVVIVVLVVWLMRRAGMARRIEDNAAGRSIQKATATLDEISRFEQE</sequence>
<feature type="transmembrane region" description="Helical" evidence="1">
    <location>
        <begin position="38"/>
        <end position="61"/>
    </location>
</feature>
<keyword evidence="1" id="KW-0472">Membrane</keyword>